<sequence>MLTPTGPGLVPFITQREGEDAAPDNLILLPHTDGRLHLHYLDEDPRDRDLRGILWARCSFNPFDGQGQPTGRPQWKLMHPYRQMMTMQSLRCQICTNPARTPLGLIFLAGPDHHTGETAEVLTNQPPVCARHLRTAARLCPHLDGNPNVFLAQSAPLYGTTGTLYGLTAAGVQPVAQPGPPLPYGHPDTGCFLASQQIRRLTAYRTVDVDELLHDLRTHTP</sequence>
<organism evidence="1 2">
    <name type="scientific">Streptomyces galilaeus</name>
    <dbReference type="NCBI Taxonomy" id="33899"/>
    <lineage>
        <taxon>Bacteria</taxon>
        <taxon>Bacillati</taxon>
        <taxon>Actinomycetota</taxon>
        <taxon>Actinomycetes</taxon>
        <taxon>Kitasatosporales</taxon>
        <taxon>Streptomycetaceae</taxon>
        <taxon>Streptomyces</taxon>
    </lineage>
</organism>
<accession>A0ABW9IY92</accession>
<dbReference type="RefSeq" id="WP_369276550.1">
    <property type="nucleotide sequence ID" value="NZ_JBJVMW010000030.1"/>
</dbReference>
<comment type="caution">
    <text evidence="1">The sequence shown here is derived from an EMBL/GenBank/DDBJ whole genome shotgun (WGS) entry which is preliminary data.</text>
</comment>
<keyword evidence="2" id="KW-1185">Reference proteome</keyword>
<dbReference type="Proteomes" id="UP001631993">
    <property type="component" value="Unassembled WGS sequence"/>
</dbReference>
<name>A0ABW9IY92_STRGJ</name>
<proteinExistence type="predicted"/>
<gene>
    <name evidence="1" type="ORF">ACKI1S_41740</name>
</gene>
<evidence type="ECO:0000313" key="1">
    <source>
        <dbReference type="EMBL" id="MFM9652620.1"/>
    </source>
</evidence>
<dbReference type="EMBL" id="JBJVNE010000030">
    <property type="protein sequence ID" value="MFM9652620.1"/>
    <property type="molecule type" value="Genomic_DNA"/>
</dbReference>
<reference evidence="1 2" key="1">
    <citation type="submission" date="2024-12" db="EMBL/GenBank/DDBJ databases">
        <title>Forecasting of Potato common scab and diversities of Pathogenic streptomyces spp. in china.</title>
        <authorList>
            <person name="Handique U."/>
            <person name="Wu J."/>
        </authorList>
    </citation>
    <scope>NUCLEOTIDE SEQUENCE [LARGE SCALE GENOMIC DNA]</scope>
    <source>
        <strain evidence="1 2">ZRIMU1585</strain>
    </source>
</reference>
<evidence type="ECO:0000313" key="2">
    <source>
        <dbReference type="Proteomes" id="UP001631993"/>
    </source>
</evidence>
<protein>
    <submittedName>
        <fullName evidence="1">Uncharacterized protein</fullName>
    </submittedName>
</protein>